<comment type="caution">
    <text evidence="1">The sequence shown here is derived from an EMBL/GenBank/DDBJ whole genome shotgun (WGS) entry which is preliminary data.</text>
</comment>
<sequence>MAISKALADAIKEVLLQGNWVCNNLKDQLREVNWQQATQQLKGINTIALLTYHINYYIEGLVKVLQGGPLDIKDKFSFDMLPITSEAQWQDLQDRLWNNTQKFSDLTEQLSDDQLLEAFADAKYGTNYRNIAGIINHTYYHLGQIALLKKLTV</sequence>
<evidence type="ECO:0000313" key="1">
    <source>
        <dbReference type="EMBL" id="RZS90639.1"/>
    </source>
</evidence>
<dbReference type="AlphaFoldDB" id="A0A4V2F4V5"/>
<protein>
    <recommendedName>
        <fullName evidence="3">Damage-inducible protein DinB</fullName>
    </recommendedName>
</protein>
<evidence type="ECO:0008006" key="3">
    <source>
        <dbReference type="Google" id="ProtNLM"/>
    </source>
</evidence>
<dbReference type="EMBL" id="SGXE01000006">
    <property type="protein sequence ID" value="RZS90639.1"/>
    <property type="molecule type" value="Genomic_DNA"/>
</dbReference>
<accession>A0A4V2F4V5</accession>
<dbReference type="SUPFAM" id="SSF109854">
    <property type="entry name" value="DinB/YfiT-like putative metalloenzymes"/>
    <property type="match status" value="1"/>
</dbReference>
<dbReference type="InterPro" id="IPR034660">
    <property type="entry name" value="DinB/YfiT-like"/>
</dbReference>
<organism evidence="1 2">
    <name type="scientific">Aquimarina brevivitae</name>
    <dbReference type="NCBI Taxonomy" id="323412"/>
    <lineage>
        <taxon>Bacteria</taxon>
        <taxon>Pseudomonadati</taxon>
        <taxon>Bacteroidota</taxon>
        <taxon>Flavobacteriia</taxon>
        <taxon>Flavobacteriales</taxon>
        <taxon>Flavobacteriaceae</taxon>
        <taxon>Aquimarina</taxon>
    </lineage>
</organism>
<dbReference type="OrthoDB" id="9814103at2"/>
<dbReference type="RefSeq" id="WP_130287683.1">
    <property type="nucleotide sequence ID" value="NZ_SGXE01000006.1"/>
</dbReference>
<evidence type="ECO:0000313" key="2">
    <source>
        <dbReference type="Proteomes" id="UP000292262"/>
    </source>
</evidence>
<reference evidence="1 2" key="1">
    <citation type="submission" date="2019-02" db="EMBL/GenBank/DDBJ databases">
        <title>Genomic Encyclopedia of Type Strains, Phase IV (KMG-IV): sequencing the most valuable type-strain genomes for metagenomic binning, comparative biology and taxonomic classification.</title>
        <authorList>
            <person name="Goeker M."/>
        </authorList>
    </citation>
    <scope>NUCLEOTIDE SEQUENCE [LARGE SCALE GENOMIC DNA]</scope>
    <source>
        <strain evidence="1 2">DSM 17196</strain>
    </source>
</reference>
<proteinExistence type="predicted"/>
<keyword evidence="2" id="KW-1185">Reference proteome</keyword>
<gene>
    <name evidence="1" type="ORF">EV197_3168</name>
</gene>
<name>A0A4V2F4V5_9FLAO</name>
<dbReference type="Gene3D" id="1.20.120.450">
    <property type="entry name" value="dinb family like domain"/>
    <property type="match status" value="1"/>
</dbReference>
<dbReference type="Proteomes" id="UP000292262">
    <property type="component" value="Unassembled WGS sequence"/>
</dbReference>